<keyword evidence="3" id="KW-1185">Reference proteome</keyword>
<evidence type="ECO:0000313" key="3">
    <source>
        <dbReference type="Proteomes" id="UP000028725"/>
    </source>
</evidence>
<dbReference type="EMBL" id="JMCB01000006">
    <property type="protein sequence ID" value="KFE68261.1"/>
    <property type="molecule type" value="Genomic_DNA"/>
</dbReference>
<dbReference type="STRING" id="394096.DB31_7498"/>
<dbReference type="Proteomes" id="UP000028725">
    <property type="component" value="Unassembled WGS sequence"/>
</dbReference>
<dbReference type="AlphaFoldDB" id="A0A085WKP8"/>
<feature type="region of interest" description="Disordered" evidence="1">
    <location>
        <begin position="191"/>
        <end position="210"/>
    </location>
</feature>
<dbReference type="NCBIfam" id="NF040699">
    <property type="entry name" value="VPA1262_fam"/>
    <property type="match status" value="1"/>
</dbReference>
<evidence type="ECO:0000313" key="2">
    <source>
        <dbReference type="EMBL" id="KFE68261.1"/>
    </source>
</evidence>
<feature type="compositionally biased region" description="Basic and acidic residues" evidence="1">
    <location>
        <begin position="502"/>
        <end position="520"/>
    </location>
</feature>
<feature type="region of interest" description="Disordered" evidence="1">
    <location>
        <begin position="497"/>
        <end position="520"/>
    </location>
</feature>
<reference evidence="2 3" key="1">
    <citation type="submission" date="2014-04" db="EMBL/GenBank/DDBJ databases">
        <title>Genome assembly of Hyalangium minutum DSM 14724.</title>
        <authorList>
            <person name="Sharma G."/>
            <person name="Subramanian S."/>
        </authorList>
    </citation>
    <scope>NUCLEOTIDE SEQUENCE [LARGE SCALE GENOMIC DNA]</scope>
    <source>
        <strain evidence="2 3">DSM 14724</strain>
    </source>
</reference>
<name>A0A085WKP8_9BACT</name>
<proteinExistence type="predicted"/>
<organism evidence="2 3">
    <name type="scientific">Hyalangium minutum</name>
    <dbReference type="NCBI Taxonomy" id="394096"/>
    <lineage>
        <taxon>Bacteria</taxon>
        <taxon>Pseudomonadati</taxon>
        <taxon>Myxococcota</taxon>
        <taxon>Myxococcia</taxon>
        <taxon>Myxococcales</taxon>
        <taxon>Cystobacterineae</taxon>
        <taxon>Archangiaceae</taxon>
        <taxon>Hyalangium</taxon>
    </lineage>
</organism>
<sequence length="1149" mass="126901">MNPFAQHLALLADDARFRALASDSSGTLAQLSLWLLELHLPTGSETRLLYGWVVPSPGEVTGHWAATKPDWKKLEPGSATAGEYRMVRLTLTALPRHVNAVLKGLGEARTLSESCAVAGLSAPEFFGELRLGEDAGAVARRYAPGPIRFLSPSVTGPSRVRTRQPLTSPSSSSPVRSCAVTDARKIELWVKQRGPGSPPPGARPTRDTLPGADDLARGCLEYLESETGLVFTGADAKRLGDIEWICPSATDVFENKFVTVRTRRERDEDDEIIAKAVQVSVHPGPLPTGTRLLARCRLYYGEEVAHDECRHTSVGGPLLEFPCTSELTRILVTIWYLDKNDNAHIWFESDSPLIREMSMGMGVSGLKGHLETPWTQSMERAHKQVKERAAKVRAIDQVSYRISSTGKRSSRELAEQAASALAARLFPERSEARFFPKGWDKQEGPGLLGFVEWFRELTDDASATAFVIVDPFFDDVGIYEFLGRARGTQAEYVVLTNTQVPSKDDESPKGEPKKKPRRERIPETCKNLLGVLAQLRLTVLDLQSKGNNRDELFHDRYILVYGDEAQLVKGFVLSNSLQGATRNAPLLVVPIPPDTLESVGEYIAALRAADPQVVPNAQLVTLFASGAERKGRLQQPGPKGVPDAALFFSRLLGDPALEGLDEMRLRTSLEAAHLLVNGRYEPSPAALQVLDPFIEQMITADEATFLRLWMALSSWRAELQGERRAFEEELARRMPRLASRLEQLLASAPWRDAPFGTKGVALDPGAIGLGHLFFRPYAQVLDDAQSLDSYRFRYYGEQNRSVRSAVNDLAEVAPERLVGVVEQVAVRLPPEAQRHSNDPAHVAAMHVLLPALGAIVDALHDDNGGALTSRMFRSSIPFMRALATARVAHAATVSDALQQLQQLELTERLVALAEMTSELRVQANRNDFQETEDVRTVRMQLFDALIALWPPSPEGAQQLPLVSRLGGPGEAGWALSTTQELLAPLVTAGKLTWDDVLKHWGTLLETRLKSLIGTEPRSYMFNQHEDPDLSEAVAWSLVRATREAREAQLKAIRAVVDKARRQLAVPFARSRDYTRWSGARDELEWVWATAGLILLAGSAELPAAELEPWRELLQLIQPLLERAPKGHTVALQEFRNEVSEQLGRATSLP</sequence>
<evidence type="ECO:0000256" key="1">
    <source>
        <dbReference type="SAM" id="MobiDB-lite"/>
    </source>
</evidence>
<gene>
    <name evidence="2" type="ORF">DB31_7498</name>
</gene>
<dbReference type="OrthoDB" id="8428218at2"/>
<dbReference type="NCBIfam" id="NF040700">
    <property type="entry name" value="VPA1262_N_dom"/>
    <property type="match status" value="1"/>
</dbReference>
<protein>
    <submittedName>
        <fullName evidence="2">Uncharacterized protein</fullName>
    </submittedName>
</protein>
<dbReference type="RefSeq" id="WP_044188875.1">
    <property type="nucleotide sequence ID" value="NZ_JMCB01000006.1"/>
</dbReference>
<accession>A0A085WKP8</accession>
<feature type="region of interest" description="Disordered" evidence="1">
    <location>
        <begin position="153"/>
        <end position="176"/>
    </location>
</feature>
<comment type="caution">
    <text evidence="2">The sequence shown here is derived from an EMBL/GenBank/DDBJ whole genome shotgun (WGS) entry which is preliminary data.</text>
</comment>